<dbReference type="PANTHER" id="PTHR31901:SF9">
    <property type="entry name" value="GH3 DOMAIN-CONTAINING PROTEIN"/>
    <property type="match status" value="1"/>
</dbReference>
<dbReference type="AlphaFoldDB" id="A0A2C6DKW0"/>
<protein>
    <submittedName>
        <fullName evidence="2">Auxin-responsive GH3-related protein</fullName>
    </submittedName>
</protein>
<dbReference type="Proteomes" id="UP000224974">
    <property type="component" value="Unassembled WGS sequence"/>
</dbReference>
<evidence type="ECO:0000313" key="3">
    <source>
        <dbReference type="Proteomes" id="UP000224974"/>
    </source>
</evidence>
<dbReference type="OrthoDB" id="9807441at2"/>
<sequence length="505" mass="56214">MNNPWQHFSRGFNHSPLPVMAQQRDWLIKCLRLNQDCAYGKRYNFADIRQVEDFQNAVPIVDYETLRPWIDQMAEGQIDQLFSGDTLAFETTGGSHSGGKLIPYSSAGLNDFRYALLNWLAQLMSQFELAQGTAYWALSPAAAKPRTTAGGVVIGGGDAIYLGSDNLMAFAQMSAVPLSLGQVADIDDWQLLTLYYLICSPDLRLISIWSPSFLLQLLEGLQVKKKALLTLLTQGSDIAGHLLAANSTAALNYKHFLASGKTEYLWPELKVISCWADASSKPLSVQLMHHFPSVYLQPKGLLSTEAVITTPNQQNQQQLCIGSNFYEFMDGNGEVYLADALTIGNSYQVIVTTNSGLYRYNTADMVQCIGYQNDIPILSFIGRSGVISDLVGEKLTEPFVNRCLSEISGFAMLCPDYQAMGYVLLLDNTDCREIKLLVTLIERRLCNNPQYAYARQLSQLSPLTGQLVESPVSRYLSWQYAQGKRLGDVKVPGLLTYGDYQKIFK</sequence>
<dbReference type="STRING" id="1111728.GCA_000427805_00752"/>
<evidence type="ECO:0000259" key="1">
    <source>
        <dbReference type="Pfam" id="PF23571"/>
    </source>
</evidence>
<evidence type="ECO:0000313" key="2">
    <source>
        <dbReference type="EMBL" id="PHI29085.1"/>
    </source>
</evidence>
<organism evidence="2 3">
    <name type="scientific">Budvicia aquatica</name>
    <dbReference type="NCBI Taxonomy" id="82979"/>
    <lineage>
        <taxon>Bacteria</taxon>
        <taxon>Pseudomonadati</taxon>
        <taxon>Pseudomonadota</taxon>
        <taxon>Gammaproteobacteria</taxon>
        <taxon>Enterobacterales</taxon>
        <taxon>Budviciaceae</taxon>
        <taxon>Budvicia</taxon>
    </lineage>
</organism>
<dbReference type="InterPro" id="IPR004993">
    <property type="entry name" value="GH3"/>
</dbReference>
<name>A0A2C6DKW0_9GAMM</name>
<dbReference type="EMBL" id="PDDX01000001">
    <property type="protein sequence ID" value="PHI29085.1"/>
    <property type="molecule type" value="Genomic_DNA"/>
</dbReference>
<dbReference type="InterPro" id="IPR055377">
    <property type="entry name" value="GH3_M"/>
</dbReference>
<dbReference type="PANTHER" id="PTHR31901">
    <property type="entry name" value="GH3 DOMAIN-CONTAINING PROTEIN"/>
    <property type="match status" value="1"/>
</dbReference>
<keyword evidence="3" id="KW-1185">Reference proteome</keyword>
<accession>A0A2C6DKW0</accession>
<dbReference type="RefSeq" id="WP_029096327.1">
    <property type="nucleotide sequence ID" value="NZ_CAADJA010000002.1"/>
</dbReference>
<comment type="caution">
    <text evidence="2">The sequence shown here is derived from an EMBL/GenBank/DDBJ whole genome shotgun (WGS) entry which is preliminary data.</text>
</comment>
<dbReference type="GO" id="GO:0005737">
    <property type="term" value="C:cytoplasm"/>
    <property type="evidence" value="ECO:0007669"/>
    <property type="project" value="TreeGrafter"/>
</dbReference>
<gene>
    <name evidence="2" type="ORF">CRN84_07010</name>
</gene>
<feature type="domain" description="GH3 middle" evidence="1">
    <location>
        <begin position="322"/>
        <end position="383"/>
    </location>
</feature>
<proteinExistence type="predicted"/>
<reference evidence="3" key="1">
    <citation type="submission" date="2017-09" db="EMBL/GenBank/DDBJ databases">
        <title>FDA dAtabase for Regulatory Grade micrObial Sequences (FDA-ARGOS): Supporting development and validation of Infectious Disease Dx tests.</title>
        <authorList>
            <person name="Minogue T."/>
            <person name="Wolcott M."/>
            <person name="Wasieloski L."/>
            <person name="Aguilar W."/>
            <person name="Moore D."/>
            <person name="Tallon L."/>
            <person name="Sadzewicz L."/>
            <person name="Ott S."/>
            <person name="Zhao X."/>
            <person name="Nagaraj S."/>
            <person name="Vavikolanu K."/>
            <person name="Aluvathingal J."/>
            <person name="Nadendla S."/>
            <person name="Sichtig H."/>
        </authorList>
    </citation>
    <scope>NUCLEOTIDE SEQUENCE [LARGE SCALE GENOMIC DNA]</scope>
    <source>
        <strain evidence="3">FDAARGOS_387</strain>
    </source>
</reference>
<dbReference type="Pfam" id="PF23571">
    <property type="entry name" value="GH3_M"/>
    <property type="match status" value="1"/>
</dbReference>
<dbReference type="Pfam" id="PF03321">
    <property type="entry name" value="GH3"/>
    <property type="match status" value="1"/>
</dbReference>
<dbReference type="GO" id="GO:0016881">
    <property type="term" value="F:acid-amino acid ligase activity"/>
    <property type="evidence" value="ECO:0007669"/>
    <property type="project" value="TreeGrafter"/>
</dbReference>